<proteinExistence type="predicted"/>
<reference evidence="1" key="2">
    <citation type="submission" date="2020-11" db="EMBL/GenBank/DDBJ databases">
        <authorList>
            <person name="McCartney M.A."/>
            <person name="Auch B."/>
            <person name="Kono T."/>
            <person name="Mallez S."/>
            <person name="Becker A."/>
            <person name="Gohl D.M."/>
            <person name="Silverstein K.A.T."/>
            <person name="Koren S."/>
            <person name="Bechman K.B."/>
            <person name="Herman A."/>
            <person name="Abrahante J.E."/>
            <person name="Garbe J."/>
        </authorList>
    </citation>
    <scope>NUCLEOTIDE SEQUENCE</scope>
    <source>
        <strain evidence="1">Duluth1</strain>
        <tissue evidence="1">Whole animal</tissue>
    </source>
</reference>
<keyword evidence="2" id="KW-1185">Reference proteome</keyword>
<accession>A0A9D4MXS4</accession>
<organism evidence="1 2">
    <name type="scientific">Dreissena polymorpha</name>
    <name type="common">Zebra mussel</name>
    <name type="synonym">Mytilus polymorpha</name>
    <dbReference type="NCBI Taxonomy" id="45954"/>
    <lineage>
        <taxon>Eukaryota</taxon>
        <taxon>Metazoa</taxon>
        <taxon>Spiralia</taxon>
        <taxon>Lophotrochozoa</taxon>
        <taxon>Mollusca</taxon>
        <taxon>Bivalvia</taxon>
        <taxon>Autobranchia</taxon>
        <taxon>Heteroconchia</taxon>
        <taxon>Euheterodonta</taxon>
        <taxon>Imparidentia</taxon>
        <taxon>Neoheterodontei</taxon>
        <taxon>Myida</taxon>
        <taxon>Dreissenoidea</taxon>
        <taxon>Dreissenidae</taxon>
        <taxon>Dreissena</taxon>
    </lineage>
</organism>
<reference evidence="1" key="1">
    <citation type="journal article" date="2019" name="bioRxiv">
        <title>The Genome of the Zebra Mussel, Dreissena polymorpha: A Resource for Invasive Species Research.</title>
        <authorList>
            <person name="McCartney M.A."/>
            <person name="Auch B."/>
            <person name="Kono T."/>
            <person name="Mallez S."/>
            <person name="Zhang Y."/>
            <person name="Obille A."/>
            <person name="Becker A."/>
            <person name="Abrahante J.E."/>
            <person name="Garbe J."/>
            <person name="Badalamenti J.P."/>
            <person name="Herman A."/>
            <person name="Mangelson H."/>
            <person name="Liachko I."/>
            <person name="Sullivan S."/>
            <person name="Sone E.D."/>
            <person name="Koren S."/>
            <person name="Silverstein K.A.T."/>
            <person name="Beckman K.B."/>
            <person name="Gohl D.M."/>
        </authorList>
    </citation>
    <scope>NUCLEOTIDE SEQUENCE</scope>
    <source>
        <strain evidence="1">Duluth1</strain>
        <tissue evidence="1">Whole animal</tissue>
    </source>
</reference>
<gene>
    <name evidence="1" type="ORF">DPMN_008282</name>
</gene>
<evidence type="ECO:0000313" key="1">
    <source>
        <dbReference type="EMBL" id="KAH3884303.1"/>
    </source>
</evidence>
<dbReference type="Proteomes" id="UP000828390">
    <property type="component" value="Unassembled WGS sequence"/>
</dbReference>
<sequence>MSLQEHNSIISPARSTNQNDIRNAMASARRITRTVSSSIFYIDKNNPHPSNIVDAFCLEVFQKNASVVMSINYEQETSRATEFIADIASRLGYPVISWAPFYRSALEVLNKFITFYLNLK</sequence>
<dbReference type="EMBL" id="JAIWYP010000001">
    <property type="protein sequence ID" value="KAH3884303.1"/>
    <property type="molecule type" value="Genomic_DNA"/>
</dbReference>
<comment type="caution">
    <text evidence="1">The sequence shown here is derived from an EMBL/GenBank/DDBJ whole genome shotgun (WGS) entry which is preliminary data.</text>
</comment>
<dbReference type="AlphaFoldDB" id="A0A9D4MXS4"/>
<name>A0A9D4MXS4_DREPO</name>
<evidence type="ECO:0000313" key="2">
    <source>
        <dbReference type="Proteomes" id="UP000828390"/>
    </source>
</evidence>
<protein>
    <submittedName>
        <fullName evidence="1">Uncharacterized protein</fullName>
    </submittedName>
</protein>